<evidence type="ECO:0000256" key="2">
    <source>
        <dbReference type="SAM" id="SignalP"/>
    </source>
</evidence>
<keyword evidence="2" id="KW-0732">Signal</keyword>
<keyword evidence="1" id="KW-1133">Transmembrane helix</keyword>
<evidence type="ECO:0000256" key="1">
    <source>
        <dbReference type="SAM" id="Phobius"/>
    </source>
</evidence>
<comment type="caution">
    <text evidence="3">The sequence shown here is derived from an EMBL/GenBank/DDBJ whole genome shotgun (WGS) entry which is preliminary data.</text>
</comment>
<feature type="transmembrane region" description="Helical" evidence="1">
    <location>
        <begin position="161"/>
        <end position="183"/>
    </location>
</feature>
<protein>
    <submittedName>
        <fullName evidence="3">Uncharacterized protein</fullName>
    </submittedName>
</protein>
<feature type="chain" id="PRO_5046475742" evidence="2">
    <location>
        <begin position="29"/>
        <end position="197"/>
    </location>
</feature>
<dbReference type="InterPro" id="IPR008964">
    <property type="entry name" value="Invasin/intimin_cell_adhesion"/>
</dbReference>
<organism evidence="3 4">
    <name type="scientific">Danxiaibacter flavus</name>
    <dbReference type="NCBI Taxonomy" id="3049108"/>
    <lineage>
        <taxon>Bacteria</taxon>
        <taxon>Pseudomonadati</taxon>
        <taxon>Bacteroidota</taxon>
        <taxon>Chitinophagia</taxon>
        <taxon>Chitinophagales</taxon>
        <taxon>Chitinophagaceae</taxon>
        <taxon>Danxiaibacter</taxon>
    </lineage>
</organism>
<dbReference type="EMBL" id="JAULBC010000004">
    <property type="protein sequence ID" value="MEX6688502.1"/>
    <property type="molecule type" value="Genomic_DNA"/>
</dbReference>
<dbReference type="RefSeq" id="WP_369329911.1">
    <property type="nucleotide sequence ID" value="NZ_JAULBC010000004.1"/>
</dbReference>
<proteinExistence type="predicted"/>
<sequence length="197" mass="21090">MARNLIHIKCCMAILGSFFMLNIHNAIAQDSTHNSSAKIALDFVTQDSINQVKATVTNPDANGKDTAVKGADVHFFIKKSFGLLPIGDAVSTDDNGEALAEFPMDIPGDQSGNVTVIAKIEDNEQVGNLETSKVTNWAVPTKTDHGDPKRALWASADNAPIPLVVTVTSIVALVWGTIFYILFQLAAIKKAGKLENA</sequence>
<feature type="signal peptide" evidence="2">
    <location>
        <begin position="1"/>
        <end position="28"/>
    </location>
</feature>
<dbReference type="SUPFAM" id="SSF49373">
    <property type="entry name" value="Invasin/intimin cell-adhesion fragments"/>
    <property type="match status" value="1"/>
</dbReference>
<keyword evidence="1" id="KW-0812">Transmembrane</keyword>
<gene>
    <name evidence="3" type="ORF">QTN47_13395</name>
</gene>
<evidence type="ECO:0000313" key="4">
    <source>
        <dbReference type="Proteomes" id="UP001560573"/>
    </source>
</evidence>
<keyword evidence="4" id="KW-1185">Reference proteome</keyword>
<reference evidence="3 4" key="1">
    <citation type="submission" date="2023-07" db="EMBL/GenBank/DDBJ databases">
        <authorList>
            <person name="Lian W.-H."/>
        </authorList>
    </citation>
    <scope>NUCLEOTIDE SEQUENCE [LARGE SCALE GENOMIC DNA]</scope>
    <source>
        <strain evidence="3 4">SYSU DXS3180</strain>
    </source>
</reference>
<dbReference type="Proteomes" id="UP001560573">
    <property type="component" value="Unassembled WGS sequence"/>
</dbReference>
<accession>A0ABV3ZF39</accession>
<keyword evidence="1" id="KW-0472">Membrane</keyword>
<name>A0ABV3ZF39_9BACT</name>
<evidence type="ECO:0000313" key="3">
    <source>
        <dbReference type="EMBL" id="MEX6688502.1"/>
    </source>
</evidence>